<evidence type="ECO:0000256" key="3">
    <source>
        <dbReference type="ARBA" id="ARBA00022801"/>
    </source>
</evidence>
<dbReference type="InterPro" id="IPR037038">
    <property type="entry name" value="HepT-like_sf"/>
</dbReference>
<dbReference type="InterPro" id="IPR008201">
    <property type="entry name" value="HepT-like"/>
</dbReference>
<dbReference type="Gene3D" id="1.20.120.580">
    <property type="entry name" value="bsu32300-like"/>
    <property type="match status" value="1"/>
</dbReference>
<sequence>MCYTIGETFNGKGVMGLYFVDRGLLEKRLLNLEKYIALFSEQEEWKSPVERLALERMSHVMIEIIIDVGNQMIDGFIMRDPGSYEDIVDILVDEGVVAAYEGESYKRFIGWRKKLLQEYGQVDHRELLAALLDTKTHLAAFPKQVRRYLKNELGPVSAFLP</sequence>
<protein>
    <submittedName>
        <fullName evidence="5">Uncharacterized conserved protein YutE, UPF0331/DUF86 family</fullName>
    </submittedName>
</protein>
<keyword evidence="3" id="KW-0378">Hydrolase</keyword>
<dbReference type="EMBL" id="FNPI01000020">
    <property type="protein sequence ID" value="SDZ60310.1"/>
    <property type="molecule type" value="Genomic_DNA"/>
</dbReference>
<dbReference type="Proteomes" id="UP000198935">
    <property type="component" value="Unassembled WGS sequence"/>
</dbReference>
<evidence type="ECO:0000256" key="4">
    <source>
        <dbReference type="ARBA" id="ARBA00024207"/>
    </source>
</evidence>
<name>A0A1H3UCY9_9BACI</name>
<evidence type="ECO:0000313" key="6">
    <source>
        <dbReference type="Proteomes" id="UP000198935"/>
    </source>
</evidence>
<dbReference type="PANTHER" id="PTHR33397">
    <property type="entry name" value="UPF0331 PROTEIN YUTE"/>
    <property type="match status" value="1"/>
</dbReference>
<dbReference type="STRING" id="1503961.SAMN05421736_12060"/>
<dbReference type="Pfam" id="PF01934">
    <property type="entry name" value="HepT-like"/>
    <property type="match status" value="1"/>
</dbReference>
<dbReference type="PANTHER" id="PTHR33397:SF5">
    <property type="entry name" value="RNASE YUTE-RELATED"/>
    <property type="match status" value="1"/>
</dbReference>
<dbReference type="GO" id="GO:0004540">
    <property type="term" value="F:RNA nuclease activity"/>
    <property type="evidence" value="ECO:0007669"/>
    <property type="project" value="InterPro"/>
</dbReference>
<organism evidence="5 6">
    <name type="scientific">Evansella caseinilytica</name>
    <dbReference type="NCBI Taxonomy" id="1503961"/>
    <lineage>
        <taxon>Bacteria</taxon>
        <taxon>Bacillati</taxon>
        <taxon>Bacillota</taxon>
        <taxon>Bacilli</taxon>
        <taxon>Bacillales</taxon>
        <taxon>Bacillaceae</taxon>
        <taxon>Evansella</taxon>
    </lineage>
</organism>
<keyword evidence="6" id="KW-1185">Reference proteome</keyword>
<dbReference type="GO" id="GO:0016787">
    <property type="term" value="F:hydrolase activity"/>
    <property type="evidence" value="ECO:0007669"/>
    <property type="project" value="UniProtKB-KW"/>
</dbReference>
<reference evidence="6" key="1">
    <citation type="submission" date="2016-10" db="EMBL/GenBank/DDBJ databases">
        <authorList>
            <person name="Varghese N."/>
            <person name="Submissions S."/>
        </authorList>
    </citation>
    <scope>NUCLEOTIDE SEQUENCE [LARGE SCALE GENOMIC DNA]</scope>
    <source>
        <strain evidence="6">SP</strain>
    </source>
</reference>
<dbReference type="AlphaFoldDB" id="A0A1H3UCY9"/>
<keyword evidence="1" id="KW-1277">Toxin-antitoxin system</keyword>
<gene>
    <name evidence="5" type="ORF">SAMN05421736_12060</name>
</gene>
<evidence type="ECO:0000256" key="1">
    <source>
        <dbReference type="ARBA" id="ARBA00022649"/>
    </source>
</evidence>
<comment type="similarity">
    <text evidence="4">Belongs to the HepT RNase toxin family.</text>
</comment>
<evidence type="ECO:0000313" key="5">
    <source>
        <dbReference type="EMBL" id="SDZ60310.1"/>
    </source>
</evidence>
<proteinExistence type="inferred from homology"/>
<evidence type="ECO:0000256" key="2">
    <source>
        <dbReference type="ARBA" id="ARBA00022722"/>
    </source>
</evidence>
<keyword evidence="2" id="KW-0540">Nuclease</keyword>
<accession>A0A1H3UCY9</accession>
<dbReference type="InterPro" id="IPR052379">
    <property type="entry name" value="Type_VII_TA_RNase"/>
</dbReference>
<dbReference type="GO" id="GO:0110001">
    <property type="term" value="C:toxin-antitoxin complex"/>
    <property type="evidence" value="ECO:0007669"/>
    <property type="project" value="InterPro"/>
</dbReference>